<accession>A0A1H6JCW8</accession>
<evidence type="ECO:0000313" key="2">
    <source>
        <dbReference type="Proteomes" id="UP000198988"/>
    </source>
</evidence>
<dbReference type="EMBL" id="CDSC02000029">
    <property type="protein sequence ID" value="SEH59681.1"/>
    <property type="molecule type" value="Genomic_DNA"/>
</dbReference>
<gene>
    <name evidence="1" type="ORF">BAZSYMA_ACONTIG181511_2</name>
</gene>
<proteinExistence type="predicted"/>
<name>A0A1H6JCW8_9GAMM</name>
<reference evidence="2" key="1">
    <citation type="submission" date="2016-06" db="EMBL/GenBank/DDBJ databases">
        <authorList>
            <person name="Petersen J."/>
            <person name="Sayavedra L."/>
        </authorList>
    </citation>
    <scope>NUCLEOTIDE SEQUENCE [LARGE SCALE GENOMIC DNA]</scope>
    <source>
        <strain evidence="2">BazSymA</strain>
    </source>
</reference>
<dbReference type="Proteomes" id="UP000198988">
    <property type="component" value="Unassembled WGS sequence"/>
</dbReference>
<protein>
    <submittedName>
        <fullName evidence="1">Uncharacterized protein</fullName>
    </submittedName>
</protein>
<organism evidence="1 2">
    <name type="scientific">Bathymodiolus azoricus thioautotrophic gill symbiont</name>
    <dbReference type="NCBI Taxonomy" id="235205"/>
    <lineage>
        <taxon>Bacteria</taxon>
        <taxon>Pseudomonadati</taxon>
        <taxon>Pseudomonadota</taxon>
        <taxon>Gammaproteobacteria</taxon>
        <taxon>sulfur-oxidizing symbionts</taxon>
    </lineage>
</organism>
<evidence type="ECO:0000313" key="1">
    <source>
        <dbReference type="EMBL" id="SEH59681.1"/>
    </source>
</evidence>
<sequence>MAGQSSILLLVRVLSRAMLLGISKTTPMPLPDNI</sequence>
<dbReference type="AlphaFoldDB" id="A0A1H6JCW8"/>